<evidence type="ECO:0000313" key="3">
    <source>
        <dbReference type="Proteomes" id="UP000029443"/>
    </source>
</evidence>
<accession>A0ABR4WF09</accession>
<evidence type="ECO:0000313" key="2">
    <source>
        <dbReference type="EMBL" id="KGD62114.1"/>
    </source>
</evidence>
<organism evidence="2 3">
    <name type="scientific">Alcanivorax jadensis T9</name>
    <dbReference type="NCBI Taxonomy" id="1177181"/>
    <lineage>
        <taxon>Bacteria</taxon>
        <taxon>Pseudomonadati</taxon>
        <taxon>Pseudomonadota</taxon>
        <taxon>Gammaproteobacteria</taxon>
        <taxon>Oceanospirillales</taxon>
        <taxon>Alcanivoracaceae</taxon>
        <taxon>Alcanivorax</taxon>
    </lineage>
</organism>
<reference evidence="2 3" key="1">
    <citation type="submission" date="2012-09" db="EMBL/GenBank/DDBJ databases">
        <title>Genome Sequence of alkane-degrading Bacterium Alcanivorax jadensis T9.</title>
        <authorList>
            <person name="Lai Q."/>
            <person name="Shao Z."/>
        </authorList>
    </citation>
    <scope>NUCLEOTIDE SEQUENCE [LARGE SCALE GENOMIC DNA]</scope>
    <source>
        <strain evidence="2 3">T9</strain>
    </source>
</reference>
<evidence type="ECO:0000256" key="1">
    <source>
        <dbReference type="SAM" id="Phobius"/>
    </source>
</evidence>
<sequence>MHTLTVILGGLLLFAVLALTARLIPWLQHHLLAVFALLWFIASAINMTVGIVHAGYSFMAELPIFFVVFLIPLMLAWAIKKTYLQS</sequence>
<feature type="transmembrane region" description="Helical" evidence="1">
    <location>
        <begin position="62"/>
        <end position="79"/>
    </location>
</feature>
<proteinExistence type="predicted"/>
<keyword evidence="1" id="KW-0812">Transmembrane</keyword>
<keyword evidence="1" id="KW-0472">Membrane</keyword>
<dbReference type="EMBL" id="ARXU01000003">
    <property type="protein sequence ID" value="KGD62114.1"/>
    <property type="molecule type" value="Genomic_DNA"/>
</dbReference>
<comment type="caution">
    <text evidence="2">The sequence shown here is derived from an EMBL/GenBank/DDBJ whole genome shotgun (WGS) entry which is preliminary data.</text>
</comment>
<name>A0ABR4WF09_9GAMM</name>
<keyword evidence="1" id="KW-1133">Transmembrane helix</keyword>
<feature type="transmembrane region" description="Helical" evidence="1">
    <location>
        <begin position="31"/>
        <end position="56"/>
    </location>
</feature>
<feature type="transmembrane region" description="Helical" evidence="1">
    <location>
        <begin position="6"/>
        <end position="24"/>
    </location>
</feature>
<protein>
    <submittedName>
        <fullName evidence="2">Uncharacterized protein</fullName>
    </submittedName>
</protein>
<gene>
    <name evidence="2" type="ORF">T9A_01323</name>
</gene>
<dbReference type="Proteomes" id="UP000029443">
    <property type="component" value="Unassembled WGS sequence"/>
</dbReference>
<dbReference type="RefSeq" id="WP_035246189.1">
    <property type="nucleotide sequence ID" value="NZ_ARXU01000003.1"/>
</dbReference>
<keyword evidence="3" id="KW-1185">Reference proteome</keyword>